<proteinExistence type="predicted"/>
<name>A0A2H0RBU0_9BACT</name>
<keyword evidence="1 2" id="KW-0597">Phosphoprotein</keyword>
<dbReference type="SUPFAM" id="SSF52172">
    <property type="entry name" value="CheY-like"/>
    <property type="match status" value="1"/>
</dbReference>
<dbReference type="Proteomes" id="UP000231602">
    <property type="component" value="Unassembled WGS sequence"/>
</dbReference>
<feature type="domain" description="Response regulatory" evidence="3">
    <location>
        <begin position="3"/>
        <end position="114"/>
    </location>
</feature>
<dbReference type="InterPro" id="IPR011006">
    <property type="entry name" value="CheY-like_superfamily"/>
</dbReference>
<dbReference type="Gene3D" id="3.40.50.2300">
    <property type="match status" value="1"/>
</dbReference>
<organism evidence="4 5">
    <name type="scientific">Candidatus Wolfebacteria bacterium CG10_big_fil_rev_8_21_14_0_10_31_9</name>
    <dbReference type="NCBI Taxonomy" id="1975070"/>
    <lineage>
        <taxon>Bacteria</taxon>
        <taxon>Candidatus Wolfeibacteriota</taxon>
    </lineage>
</organism>
<dbReference type="GO" id="GO:0000160">
    <property type="term" value="P:phosphorelay signal transduction system"/>
    <property type="evidence" value="ECO:0007669"/>
    <property type="project" value="InterPro"/>
</dbReference>
<evidence type="ECO:0000313" key="5">
    <source>
        <dbReference type="Proteomes" id="UP000231602"/>
    </source>
</evidence>
<dbReference type="Pfam" id="PF00072">
    <property type="entry name" value="Response_reg"/>
    <property type="match status" value="1"/>
</dbReference>
<feature type="modified residue" description="4-aspartylphosphate" evidence="2">
    <location>
        <position position="52"/>
    </location>
</feature>
<dbReference type="InterPro" id="IPR050595">
    <property type="entry name" value="Bact_response_regulator"/>
</dbReference>
<dbReference type="AlphaFoldDB" id="A0A2H0RBU0"/>
<dbReference type="PANTHER" id="PTHR44591:SF3">
    <property type="entry name" value="RESPONSE REGULATORY DOMAIN-CONTAINING PROTEIN"/>
    <property type="match status" value="1"/>
</dbReference>
<reference evidence="4 5" key="1">
    <citation type="submission" date="2017-09" db="EMBL/GenBank/DDBJ databases">
        <title>Depth-based differentiation of microbial function through sediment-hosted aquifers and enrichment of novel symbionts in the deep terrestrial subsurface.</title>
        <authorList>
            <person name="Probst A.J."/>
            <person name="Ladd B."/>
            <person name="Jarett J.K."/>
            <person name="Geller-Mcgrath D.E."/>
            <person name="Sieber C.M."/>
            <person name="Emerson J.B."/>
            <person name="Anantharaman K."/>
            <person name="Thomas B.C."/>
            <person name="Malmstrom R."/>
            <person name="Stieglmeier M."/>
            <person name="Klingl A."/>
            <person name="Woyke T."/>
            <person name="Ryan C.M."/>
            <person name="Banfield J.F."/>
        </authorList>
    </citation>
    <scope>NUCLEOTIDE SEQUENCE [LARGE SCALE GENOMIC DNA]</scope>
    <source>
        <strain evidence="4">CG10_big_fil_rev_8_21_14_0_10_31_9</strain>
    </source>
</reference>
<accession>A0A2H0RBU0</accession>
<protein>
    <submittedName>
        <fullName evidence="4">Response regulator</fullName>
    </submittedName>
</protein>
<comment type="caution">
    <text evidence="4">The sequence shown here is derived from an EMBL/GenBank/DDBJ whole genome shotgun (WGS) entry which is preliminary data.</text>
</comment>
<dbReference type="SMART" id="SM00448">
    <property type="entry name" value="REC"/>
    <property type="match status" value="1"/>
</dbReference>
<evidence type="ECO:0000256" key="2">
    <source>
        <dbReference type="PROSITE-ProRule" id="PRU00169"/>
    </source>
</evidence>
<dbReference type="CDD" id="cd00156">
    <property type="entry name" value="REC"/>
    <property type="match status" value="1"/>
</dbReference>
<evidence type="ECO:0000256" key="1">
    <source>
        <dbReference type="ARBA" id="ARBA00022553"/>
    </source>
</evidence>
<dbReference type="InterPro" id="IPR001789">
    <property type="entry name" value="Sig_transdc_resp-reg_receiver"/>
</dbReference>
<evidence type="ECO:0000313" key="4">
    <source>
        <dbReference type="EMBL" id="PIR43999.1"/>
    </source>
</evidence>
<evidence type="ECO:0000259" key="3">
    <source>
        <dbReference type="PROSITE" id="PS50110"/>
    </source>
</evidence>
<dbReference type="PANTHER" id="PTHR44591">
    <property type="entry name" value="STRESS RESPONSE REGULATOR PROTEIN 1"/>
    <property type="match status" value="1"/>
</dbReference>
<gene>
    <name evidence="4" type="ORF">COV23_02280</name>
</gene>
<dbReference type="EMBL" id="PCXV01000036">
    <property type="protein sequence ID" value="PIR43999.1"/>
    <property type="molecule type" value="Genomic_DNA"/>
</dbReference>
<sequence>MKNILVVDDDANIRKILSVVLTDAGYRVVIAEDGETAMELLGYNFFDFVLTDLEMPGGISGEEVISAVKLKGISVEKIGLMSGQHNKGSKVANSHGVRFLSKPFNLRDVLDLVA</sequence>
<dbReference type="PROSITE" id="PS50110">
    <property type="entry name" value="RESPONSE_REGULATORY"/>
    <property type="match status" value="1"/>
</dbReference>